<dbReference type="PANTHER" id="PTHR45527:SF1">
    <property type="entry name" value="FATTY ACID SYNTHASE"/>
    <property type="match status" value="1"/>
</dbReference>
<dbReference type="Pfam" id="PF00668">
    <property type="entry name" value="Condensation"/>
    <property type="match status" value="2"/>
</dbReference>
<dbReference type="Pfam" id="PF00550">
    <property type="entry name" value="PP-binding"/>
    <property type="match status" value="2"/>
</dbReference>
<dbReference type="PROSITE" id="PS00012">
    <property type="entry name" value="PHOSPHOPANTETHEINE"/>
    <property type="match status" value="2"/>
</dbReference>
<dbReference type="PROSITE" id="PS00455">
    <property type="entry name" value="AMP_BINDING"/>
    <property type="match status" value="1"/>
</dbReference>
<feature type="non-terminal residue" evidence="5">
    <location>
        <position position="1"/>
    </location>
</feature>
<dbReference type="InterPro" id="IPR045851">
    <property type="entry name" value="AMP-bd_C_sf"/>
</dbReference>
<evidence type="ECO:0000313" key="6">
    <source>
        <dbReference type="Proteomes" id="UP000305109"/>
    </source>
</evidence>
<dbReference type="SMART" id="SM00823">
    <property type="entry name" value="PKS_PP"/>
    <property type="match status" value="2"/>
</dbReference>
<keyword evidence="2" id="KW-0596">Phosphopantetheine</keyword>
<organism evidence="5 6">
    <name type="scientific">Rhodococcus oryzae</name>
    <dbReference type="NCBI Taxonomy" id="2571143"/>
    <lineage>
        <taxon>Bacteria</taxon>
        <taxon>Bacillati</taxon>
        <taxon>Actinomycetota</taxon>
        <taxon>Actinomycetes</taxon>
        <taxon>Mycobacteriales</taxon>
        <taxon>Nocardiaceae</taxon>
        <taxon>Rhodococcus</taxon>
    </lineage>
</organism>
<dbReference type="Pfam" id="PF00501">
    <property type="entry name" value="AMP-binding"/>
    <property type="match status" value="3"/>
</dbReference>
<dbReference type="InterPro" id="IPR009081">
    <property type="entry name" value="PP-bd_ACP"/>
</dbReference>
<feature type="non-terminal residue" evidence="5">
    <location>
        <position position="1971"/>
    </location>
</feature>
<evidence type="ECO:0000256" key="3">
    <source>
        <dbReference type="ARBA" id="ARBA00022553"/>
    </source>
</evidence>
<accession>A0ABY2RCV5</accession>
<dbReference type="InterPro" id="IPR010071">
    <property type="entry name" value="AA_adenyl_dom"/>
</dbReference>
<feature type="domain" description="Carrier" evidence="4">
    <location>
        <begin position="1328"/>
        <end position="1403"/>
    </location>
</feature>
<name>A0ABY2RCV5_9NOCA</name>
<evidence type="ECO:0000256" key="1">
    <source>
        <dbReference type="ARBA" id="ARBA00001957"/>
    </source>
</evidence>
<dbReference type="InterPro" id="IPR036736">
    <property type="entry name" value="ACP-like_sf"/>
</dbReference>
<dbReference type="Proteomes" id="UP000305109">
    <property type="component" value="Unassembled WGS sequence"/>
</dbReference>
<reference evidence="5 6" key="1">
    <citation type="submission" date="2019-04" db="EMBL/GenBank/DDBJ databases">
        <title>Rhodococcus oryzae sp. nov., a novel actinomycete isolated from rhizosphere soil of rice (Oryza sativa L.).</title>
        <authorList>
            <person name="Li C."/>
        </authorList>
    </citation>
    <scope>NUCLEOTIDE SEQUENCE [LARGE SCALE GENOMIC DNA]</scope>
    <source>
        <strain evidence="5 6">NEAU-CX67</strain>
    </source>
</reference>
<comment type="cofactor">
    <cofactor evidence="1">
        <name>pantetheine 4'-phosphate</name>
        <dbReference type="ChEBI" id="CHEBI:47942"/>
    </cofactor>
</comment>
<dbReference type="SUPFAM" id="SSF56801">
    <property type="entry name" value="Acetyl-CoA synthetase-like"/>
    <property type="match status" value="3"/>
</dbReference>
<evidence type="ECO:0000256" key="2">
    <source>
        <dbReference type="ARBA" id="ARBA00022450"/>
    </source>
</evidence>
<dbReference type="PROSITE" id="PS50075">
    <property type="entry name" value="CARRIER"/>
    <property type="match status" value="2"/>
</dbReference>
<proteinExistence type="predicted"/>
<protein>
    <submittedName>
        <fullName evidence="5">Amino acid adenylation domain-containing protein</fullName>
    </submittedName>
</protein>
<dbReference type="NCBIfam" id="TIGR01733">
    <property type="entry name" value="AA-adenyl-dom"/>
    <property type="match status" value="1"/>
</dbReference>
<dbReference type="InterPro" id="IPR025110">
    <property type="entry name" value="AMP-bd_C"/>
</dbReference>
<evidence type="ECO:0000313" key="5">
    <source>
        <dbReference type="EMBL" id="TJZ73126.1"/>
    </source>
</evidence>
<dbReference type="SUPFAM" id="SSF47336">
    <property type="entry name" value="ACP-like"/>
    <property type="match status" value="2"/>
</dbReference>
<dbReference type="Gene3D" id="3.30.559.10">
    <property type="entry name" value="Chloramphenicol acetyltransferase-like domain"/>
    <property type="match status" value="2"/>
</dbReference>
<dbReference type="InterPro" id="IPR023213">
    <property type="entry name" value="CAT-like_dom_sf"/>
</dbReference>
<dbReference type="InterPro" id="IPR006162">
    <property type="entry name" value="Ppantetheine_attach_site"/>
</dbReference>
<gene>
    <name evidence="5" type="ORF">FCG67_24805</name>
</gene>
<dbReference type="EMBL" id="SUMD01000025">
    <property type="protein sequence ID" value="TJZ73126.1"/>
    <property type="molecule type" value="Genomic_DNA"/>
</dbReference>
<dbReference type="Pfam" id="PF13193">
    <property type="entry name" value="AMP-binding_C"/>
    <property type="match status" value="1"/>
</dbReference>
<dbReference type="Gene3D" id="3.30.559.30">
    <property type="entry name" value="Nonribosomal peptide synthetase, condensation domain"/>
    <property type="match status" value="2"/>
</dbReference>
<dbReference type="InterPro" id="IPR020806">
    <property type="entry name" value="PKS_PP-bd"/>
</dbReference>
<dbReference type="CDD" id="cd19540">
    <property type="entry name" value="LCL_NRPS-like"/>
    <property type="match status" value="2"/>
</dbReference>
<dbReference type="InterPro" id="IPR000873">
    <property type="entry name" value="AMP-dep_synth/lig_dom"/>
</dbReference>
<dbReference type="PANTHER" id="PTHR45527">
    <property type="entry name" value="NONRIBOSOMAL PEPTIDE SYNTHETASE"/>
    <property type="match status" value="1"/>
</dbReference>
<dbReference type="Gene3D" id="3.30.300.30">
    <property type="match status" value="2"/>
</dbReference>
<dbReference type="Gene3D" id="3.40.50.12780">
    <property type="entry name" value="N-terminal domain of ligase-like"/>
    <property type="match status" value="2"/>
</dbReference>
<keyword evidence="6" id="KW-1185">Reference proteome</keyword>
<dbReference type="InterPro" id="IPR001242">
    <property type="entry name" value="Condensation_dom"/>
</dbReference>
<dbReference type="InterPro" id="IPR042099">
    <property type="entry name" value="ANL_N_sf"/>
</dbReference>
<dbReference type="Gene3D" id="3.40.50.980">
    <property type="match status" value="2"/>
</dbReference>
<feature type="domain" description="Carrier" evidence="4">
    <location>
        <begin position="257"/>
        <end position="332"/>
    </location>
</feature>
<evidence type="ECO:0000259" key="4">
    <source>
        <dbReference type="PROSITE" id="PS50075"/>
    </source>
</evidence>
<sequence>EPSVASVSSLRRVFASGEALPAQTAASLRRVLPSVRLHNLYGPTEAAVDVTFHEVTAADEVSVPIGAPVWNTQVFVLDSRLRPVPVGVAGELYLAGVQLARGYVGRADLTSDRFVANPFGGSGARMYRTGDLVTWTAGGELEYIGRTDFQVKLRGLRIELGEIESAMLAHERVAQSVVLVRSDLHSGEQLVGYVVPVEGAAVDVDELKAMVGRTLPAYMVPAVVVVLEAFPVNASGKLDRKALPTPIFVSGRAAFRAPRTPTEEIVAGIFADVLHTPQVGIDDSFFDLGGDSLVANQVVSRIGAAFGVRLGVRTLFEAPTVLGLAARVEALSDSADARLELVARPRPEVMPLSLAQQRMWFLNQYDPSAPTYNLPFVVRLTGRVDTAALASALADVLERHESLRTVFPDSGNGAHQVLVPTHEIALSSAAEQVVEGDLPQRLLEFAGVGFDVRKQIPIRIRVFEVMGAAPTEHSEFAVAMVVHHIAADGISLAVFARDVVAAYTARREGEAPAWAPLPVQYTDYTLWQRELLGSEDDPESLSAKQIDFWRTSLAGLPDQLDLPADRPRPAIQSFEGGRLGFEIPAATYEALGGFARARGVTPFMVTHAALTVLLARLSGTSDIAVGTVVAGRGEQALDNLVGMFVNTLVLRTEVDPNASFADLLARVRDDDLAAFGHADVPFERLVQVLNPVRSTARHPLFQVVLSFENMDRAEVELPDLTVSADEVRVDVSKFDLQLTIADRPLDIGADRTGVDAEFIYAKDLFDESTVNGFAERFVRILDAVIGDPGAPVGDVEILDPNERADLSDRWGGVLPSVPSALPAPQTMGQIFAAAAVVDPDAIALVGAGGRELTYRELDEQSSRLARVLIAEGAGPESTVAVAITRSIESVLAVWAVAKAGAAFVPVDPNYPAERVAHMVSDSGAVIGVTLGEFADRLPGALRWLALDDADVVQRCADFSPAPVSDADRTARLRMEHPAYVIYTSGSTGRPKGVVVTHAGLTNAVEHQKVHYGLVPGSRSLHVASPSFDVAVYEALMAFGSAATMVIVPPGVFGGVELADLLRDQRVTHAMITPGALATVDPSGLDDLATLMVAGEACPPELMARWSVGRRFINAYGPTESTVLATSTGVLSAGDLVTIGGPVAGLAALVLDGRLHPVPAGVVGELYVSGPGLARAYRGRPDLTSDRFVANPFGAPGQRMYRTGDMARWTANREIEYLGRSDFQVKVRGFRIELGEIDAVLAAQPGVDFAVTIGHQGAGGSTSLVSYLCGADGVVLDVAAIRDAAGQILPAHMVPSSIMLLDAIPLTPVGKLDRKALPEPVFEVRAFRAPTTRVESIVAEVFADVLGLERVGLDDDFFELGGNSLIGTQVTARLGAALDSTIPVRALFEASTVGALAARVEQHAGTGGRIRLIAGDRPDQIPLSLAQQRMWFLNRFDLNSTAYNIPLAISLSGELDIDALQAAVADVVERHESLRTLYPETELGPVQVILDPEDSAVEVSRVKAAGGNSERYLREMFSGGFDVSSQVPLRATLFELADTEFVLGMVVHHIAADGWSVSPLARDVMIAYAARSAGVAPAWTPLPVQYADFSLWQREVLGSEDDPKSLISRQFEYWRSALAGLPDQLDLPADRPRPAVSSYRGGAHRFEIDGALHAALNELARELNTTLFMVVHAALSVLLARLSGTADIAIGTPIAGRGEAALDDVIGMFVNTLVLRTQVDSGARFTDLVAQTKENDLGAFGHADVPFERLVELLSPARSQSRHPLFQVMLSFQNQGVTEFELPGLNIRALEYDEQVAKFDLQLNITESIDESGELTGMSALMTYATDLFDGSTVAGFGDRFLRLLQAVVAEPNGLVGDIEVLDSVERDLVVSGWNATDRVVGDGTLVSLFDARVVLSPGAVALSFEGESVTYSEFDVRVNRLARHLISVGVGPESLVALAMRRSIDLLVGVYAVVKAGGAYVPVDPDQPADR</sequence>
<dbReference type="SMART" id="SM01294">
    <property type="entry name" value="PKS_PP_betabranch"/>
    <property type="match status" value="1"/>
</dbReference>
<comment type="caution">
    <text evidence="5">The sequence shown here is derived from an EMBL/GenBank/DDBJ whole genome shotgun (WGS) entry which is preliminary data.</text>
</comment>
<dbReference type="RefSeq" id="WP_136912233.1">
    <property type="nucleotide sequence ID" value="NZ_SUMD01000025.1"/>
</dbReference>
<dbReference type="Gene3D" id="2.30.38.10">
    <property type="entry name" value="Luciferase, Domain 3"/>
    <property type="match status" value="1"/>
</dbReference>
<dbReference type="SUPFAM" id="SSF52777">
    <property type="entry name" value="CoA-dependent acyltransferases"/>
    <property type="match status" value="4"/>
</dbReference>
<dbReference type="Gene3D" id="1.10.1200.10">
    <property type="entry name" value="ACP-like"/>
    <property type="match status" value="2"/>
</dbReference>
<keyword evidence="3" id="KW-0597">Phosphoprotein</keyword>
<dbReference type="InterPro" id="IPR020845">
    <property type="entry name" value="AMP-binding_CS"/>
</dbReference>